<feature type="non-terminal residue" evidence="1">
    <location>
        <position position="1"/>
    </location>
</feature>
<gene>
    <name evidence="1" type="ORF">QBC46DRAFT_236816</name>
</gene>
<name>A0AAN6MVZ2_9PEZI</name>
<feature type="non-terminal residue" evidence="1">
    <location>
        <position position="110"/>
    </location>
</feature>
<proteinExistence type="predicted"/>
<accession>A0AAN6MVZ2</accession>
<organism evidence="1 2">
    <name type="scientific">Diplogelasinospora grovesii</name>
    <dbReference type="NCBI Taxonomy" id="303347"/>
    <lineage>
        <taxon>Eukaryota</taxon>
        <taxon>Fungi</taxon>
        <taxon>Dikarya</taxon>
        <taxon>Ascomycota</taxon>
        <taxon>Pezizomycotina</taxon>
        <taxon>Sordariomycetes</taxon>
        <taxon>Sordariomycetidae</taxon>
        <taxon>Sordariales</taxon>
        <taxon>Diplogelasinosporaceae</taxon>
        <taxon>Diplogelasinospora</taxon>
    </lineage>
</organism>
<reference evidence="2" key="1">
    <citation type="journal article" date="2023" name="Mol. Phylogenet. Evol.">
        <title>Genome-scale phylogeny and comparative genomics of the fungal order Sordariales.</title>
        <authorList>
            <person name="Hensen N."/>
            <person name="Bonometti L."/>
            <person name="Westerberg I."/>
            <person name="Brannstrom I.O."/>
            <person name="Guillou S."/>
            <person name="Cros-Aarteil S."/>
            <person name="Calhoun S."/>
            <person name="Haridas S."/>
            <person name="Kuo A."/>
            <person name="Mondo S."/>
            <person name="Pangilinan J."/>
            <person name="Riley R."/>
            <person name="LaButti K."/>
            <person name="Andreopoulos B."/>
            <person name="Lipzen A."/>
            <person name="Chen C."/>
            <person name="Yan M."/>
            <person name="Daum C."/>
            <person name="Ng V."/>
            <person name="Clum A."/>
            <person name="Steindorff A."/>
            <person name="Ohm R.A."/>
            <person name="Martin F."/>
            <person name="Silar P."/>
            <person name="Natvig D.O."/>
            <person name="Lalanne C."/>
            <person name="Gautier V."/>
            <person name="Ament-Velasquez S.L."/>
            <person name="Kruys A."/>
            <person name="Hutchinson M.I."/>
            <person name="Powell A.J."/>
            <person name="Barry K."/>
            <person name="Miller A.N."/>
            <person name="Grigoriev I.V."/>
            <person name="Debuchy R."/>
            <person name="Gladieux P."/>
            <person name="Hiltunen Thoren M."/>
            <person name="Johannesson H."/>
        </authorList>
    </citation>
    <scope>NUCLEOTIDE SEQUENCE [LARGE SCALE GENOMIC DNA]</scope>
    <source>
        <strain evidence="2">CBS 340.73</strain>
    </source>
</reference>
<sequence>LACPFYKRDPKGHQCATYVLAKNSYLKQHLRRVHQVGALCKISTGCQLAEADTSKWLPDLNHSAACQADSYSLLTPAQIAALEPHIKRRQGKKQQWYAIWDVLFPGLARP</sequence>
<comment type="caution">
    <text evidence="1">The sequence shown here is derived from an EMBL/GenBank/DDBJ whole genome shotgun (WGS) entry which is preliminary data.</text>
</comment>
<dbReference type="AlphaFoldDB" id="A0AAN6MVZ2"/>
<evidence type="ECO:0000313" key="1">
    <source>
        <dbReference type="EMBL" id="KAK3933974.1"/>
    </source>
</evidence>
<protein>
    <submittedName>
        <fullName evidence="1">Uncharacterized protein</fullName>
    </submittedName>
</protein>
<keyword evidence="2" id="KW-1185">Reference proteome</keyword>
<dbReference type="Proteomes" id="UP001303473">
    <property type="component" value="Unassembled WGS sequence"/>
</dbReference>
<evidence type="ECO:0000313" key="2">
    <source>
        <dbReference type="Proteomes" id="UP001303473"/>
    </source>
</evidence>
<dbReference type="EMBL" id="MU854043">
    <property type="protein sequence ID" value="KAK3933974.1"/>
    <property type="molecule type" value="Genomic_DNA"/>
</dbReference>